<dbReference type="PANTHER" id="PTHR39560">
    <property type="entry name" value="PROTEIN ADENYLYLTRANSFERASE FIC-RELATED"/>
    <property type="match status" value="1"/>
</dbReference>
<evidence type="ECO:0000259" key="8">
    <source>
        <dbReference type="PROSITE" id="PS51459"/>
    </source>
</evidence>
<dbReference type="InterPro" id="IPR036597">
    <property type="entry name" value="Fido-like_dom_sf"/>
</dbReference>
<evidence type="ECO:0000256" key="7">
    <source>
        <dbReference type="ARBA" id="ARBA00048696"/>
    </source>
</evidence>
<dbReference type="STRING" id="1476583.DEIPH_ctg014orf0002"/>
<protein>
    <recommendedName>
        <fullName evidence="5">protein adenylyltransferase</fullName>
        <ecNumber evidence="5">2.7.7.108</ecNumber>
    </recommendedName>
</protein>
<sequence>MTGRDPFLQANGTMKNLLGIESAGELAVAEADYAAARTVQMREGSAPAATRGNFDLAHLKAIHRHLFGDVYEWAGTTRAEPLTIEGRTVGQPPLLMKGTTTFEAGNRVNARLEAAFDRLRAENSLQGLSREEFSQRAANLFIQINNAHPFREGNGRTQREFMLQLAEQAGHPLNFDPISQERMIVASYDGIQGEGSTMRRLFDEISNPDRVAVLERGVQYLEGARQHGARWEEMYVATTTPGREYNGQLAAKGEGFFVMASEGDVLVGHPQDLPEGHGRNVTVKATEFPSEGGGVQIGLGRDLDY</sequence>
<dbReference type="Pfam" id="PF02661">
    <property type="entry name" value="Fic"/>
    <property type="match status" value="1"/>
</dbReference>
<dbReference type="GO" id="GO:0070733">
    <property type="term" value="F:AMPylase activity"/>
    <property type="evidence" value="ECO:0007669"/>
    <property type="project" value="UniProtKB-EC"/>
</dbReference>
<dbReference type="PANTHER" id="PTHR39560:SF1">
    <property type="entry name" value="PROTEIN ADENYLYLTRANSFERASE FIC-RELATED"/>
    <property type="match status" value="1"/>
</dbReference>
<dbReference type="EMBL" id="JHAC01000014">
    <property type="protein sequence ID" value="EYB68875.1"/>
    <property type="molecule type" value="Genomic_DNA"/>
</dbReference>
<reference evidence="9 10" key="1">
    <citation type="submission" date="2014-03" db="EMBL/GenBank/DDBJ databases">
        <title>Draft genome sequence of Deinococcus phoenicis 1P10ME.</title>
        <authorList>
            <person name="Stepanov V.G."/>
            <person name="Vaishampayan P."/>
            <person name="Venkateswaran K."/>
            <person name="Fox G.E."/>
        </authorList>
    </citation>
    <scope>NUCLEOTIDE SEQUENCE [LARGE SCALE GENOMIC DNA]</scope>
    <source>
        <strain evidence="9 10">1P10ME</strain>
    </source>
</reference>
<dbReference type="InterPro" id="IPR003812">
    <property type="entry name" value="Fido"/>
</dbReference>
<keyword evidence="3" id="KW-0547">Nucleotide-binding</keyword>
<comment type="catalytic activity">
    <reaction evidence="6">
        <text>L-threonyl-[protein] + ATP = 3-O-(5'-adenylyl)-L-threonyl-[protein] + diphosphate</text>
        <dbReference type="Rhea" id="RHEA:54292"/>
        <dbReference type="Rhea" id="RHEA-COMP:11060"/>
        <dbReference type="Rhea" id="RHEA-COMP:13847"/>
        <dbReference type="ChEBI" id="CHEBI:30013"/>
        <dbReference type="ChEBI" id="CHEBI:30616"/>
        <dbReference type="ChEBI" id="CHEBI:33019"/>
        <dbReference type="ChEBI" id="CHEBI:138113"/>
        <dbReference type="EC" id="2.7.7.108"/>
    </reaction>
</comment>
<keyword evidence="4" id="KW-0067">ATP-binding</keyword>
<dbReference type="Proteomes" id="UP000020492">
    <property type="component" value="Unassembled WGS sequence"/>
</dbReference>
<dbReference type="GO" id="GO:0051302">
    <property type="term" value="P:regulation of cell division"/>
    <property type="evidence" value="ECO:0007669"/>
    <property type="project" value="TreeGrafter"/>
</dbReference>
<evidence type="ECO:0000256" key="3">
    <source>
        <dbReference type="ARBA" id="ARBA00022741"/>
    </source>
</evidence>
<dbReference type="PROSITE" id="PS51459">
    <property type="entry name" value="FIDO"/>
    <property type="match status" value="1"/>
</dbReference>
<evidence type="ECO:0000256" key="2">
    <source>
        <dbReference type="ARBA" id="ARBA00022695"/>
    </source>
</evidence>
<keyword evidence="10" id="KW-1185">Reference proteome</keyword>
<accession>A0A016QRV4</accession>
<evidence type="ECO:0000256" key="1">
    <source>
        <dbReference type="ARBA" id="ARBA00022679"/>
    </source>
</evidence>
<gene>
    <name evidence="9" type="ORF">DEIPH_ctg014orf0002</name>
</gene>
<evidence type="ECO:0000256" key="5">
    <source>
        <dbReference type="ARBA" id="ARBA00034531"/>
    </source>
</evidence>
<dbReference type="GO" id="GO:0005524">
    <property type="term" value="F:ATP binding"/>
    <property type="evidence" value="ECO:0007669"/>
    <property type="project" value="UniProtKB-KW"/>
</dbReference>
<dbReference type="PATRIC" id="fig|1476583.3.peg.987"/>
<keyword evidence="2" id="KW-0548">Nucleotidyltransferase</keyword>
<dbReference type="AlphaFoldDB" id="A0A016QRV4"/>
<name>A0A016QRV4_9DEIO</name>
<dbReference type="RefSeq" id="WP_051517163.1">
    <property type="nucleotide sequence ID" value="NZ_JHAC01000014.1"/>
</dbReference>
<feature type="domain" description="Fido" evidence="8">
    <location>
        <begin position="54"/>
        <end position="207"/>
    </location>
</feature>
<dbReference type="OrthoDB" id="9813719at2"/>
<evidence type="ECO:0000256" key="6">
    <source>
        <dbReference type="ARBA" id="ARBA00047939"/>
    </source>
</evidence>
<dbReference type="EC" id="2.7.7.108" evidence="5"/>
<dbReference type="SUPFAM" id="SSF140931">
    <property type="entry name" value="Fic-like"/>
    <property type="match status" value="1"/>
</dbReference>
<keyword evidence="1" id="KW-0808">Transferase</keyword>
<comment type="caution">
    <text evidence="9">The sequence shown here is derived from an EMBL/GenBank/DDBJ whole genome shotgun (WGS) entry which is preliminary data.</text>
</comment>
<organism evidence="9 10">
    <name type="scientific">Deinococcus phoenicis</name>
    <dbReference type="NCBI Taxonomy" id="1476583"/>
    <lineage>
        <taxon>Bacteria</taxon>
        <taxon>Thermotogati</taxon>
        <taxon>Deinococcota</taxon>
        <taxon>Deinococci</taxon>
        <taxon>Deinococcales</taxon>
        <taxon>Deinococcaceae</taxon>
        <taxon>Deinococcus</taxon>
    </lineage>
</organism>
<evidence type="ECO:0000313" key="9">
    <source>
        <dbReference type="EMBL" id="EYB68875.1"/>
    </source>
</evidence>
<evidence type="ECO:0000313" key="10">
    <source>
        <dbReference type="Proteomes" id="UP000020492"/>
    </source>
</evidence>
<dbReference type="Gene3D" id="1.10.3290.10">
    <property type="entry name" value="Fido-like domain"/>
    <property type="match status" value="1"/>
</dbReference>
<evidence type="ECO:0000256" key="4">
    <source>
        <dbReference type="ARBA" id="ARBA00022840"/>
    </source>
</evidence>
<comment type="catalytic activity">
    <reaction evidence="7">
        <text>L-tyrosyl-[protein] + ATP = O-(5'-adenylyl)-L-tyrosyl-[protein] + diphosphate</text>
        <dbReference type="Rhea" id="RHEA:54288"/>
        <dbReference type="Rhea" id="RHEA-COMP:10136"/>
        <dbReference type="Rhea" id="RHEA-COMP:13846"/>
        <dbReference type="ChEBI" id="CHEBI:30616"/>
        <dbReference type="ChEBI" id="CHEBI:33019"/>
        <dbReference type="ChEBI" id="CHEBI:46858"/>
        <dbReference type="ChEBI" id="CHEBI:83624"/>
        <dbReference type="EC" id="2.7.7.108"/>
    </reaction>
</comment>
<dbReference type="eggNOG" id="COG2184">
    <property type="taxonomic scope" value="Bacteria"/>
</dbReference>
<proteinExistence type="predicted"/>